<dbReference type="Gramene" id="ERM95108">
    <property type="protein sequence ID" value="ERM95108"/>
    <property type="gene ID" value="AMTR_s00009p00257620"/>
</dbReference>
<evidence type="ECO:0000313" key="1">
    <source>
        <dbReference type="EMBL" id="ERM95108.1"/>
    </source>
</evidence>
<keyword evidence="2" id="KW-1185">Reference proteome</keyword>
<dbReference type="EMBL" id="KI397501">
    <property type="protein sequence ID" value="ERM95108.1"/>
    <property type="molecule type" value="Genomic_DNA"/>
</dbReference>
<gene>
    <name evidence="1" type="ORF">AMTR_s00009p00257620</name>
</gene>
<dbReference type="AlphaFoldDB" id="W1NHZ6"/>
<reference evidence="2" key="1">
    <citation type="journal article" date="2013" name="Science">
        <title>The Amborella genome and the evolution of flowering plants.</title>
        <authorList>
            <consortium name="Amborella Genome Project"/>
        </authorList>
    </citation>
    <scope>NUCLEOTIDE SEQUENCE [LARGE SCALE GENOMIC DNA]</scope>
</reference>
<evidence type="ECO:0000313" key="2">
    <source>
        <dbReference type="Proteomes" id="UP000017836"/>
    </source>
</evidence>
<dbReference type="HOGENOM" id="CLU_2657750_0_0_1"/>
<sequence>MDVYISEEYVRCRFRERKAAAAATAAAAASKKGERAVDATSKEAKEKRNYVPQMEVSDFLSCGRVSEEILLSCISA</sequence>
<proteinExistence type="predicted"/>
<accession>W1NHZ6</accession>
<dbReference type="Proteomes" id="UP000017836">
    <property type="component" value="Unassembled WGS sequence"/>
</dbReference>
<organism evidence="1 2">
    <name type="scientific">Amborella trichopoda</name>
    <dbReference type="NCBI Taxonomy" id="13333"/>
    <lineage>
        <taxon>Eukaryota</taxon>
        <taxon>Viridiplantae</taxon>
        <taxon>Streptophyta</taxon>
        <taxon>Embryophyta</taxon>
        <taxon>Tracheophyta</taxon>
        <taxon>Spermatophyta</taxon>
        <taxon>Magnoliopsida</taxon>
        <taxon>Amborellales</taxon>
        <taxon>Amborellaceae</taxon>
        <taxon>Amborella</taxon>
    </lineage>
</organism>
<name>W1NHZ6_AMBTC</name>
<protein>
    <submittedName>
        <fullName evidence="1">Uncharacterized protein</fullName>
    </submittedName>
</protein>